<protein>
    <submittedName>
        <fullName evidence="8">Putative carboxypeptidase N subunit 2-like</fullName>
    </submittedName>
</protein>
<dbReference type="SMART" id="SM00409">
    <property type="entry name" value="IG"/>
    <property type="match status" value="1"/>
</dbReference>
<evidence type="ECO:0000256" key="4">
    <source>
        <dbReference type="SAM" id="MobiDB-lite"/>
    </source>
</evidence>
<dbReference type="SUPFAM" id="SSF52058">
    <property type="entry name" value="L domain-like"/>
    <property type="match status" value="1"/>
</dbReference>
<keyword evidence="2 6" id="KW-0732">Signal</keyword>
<evidence type="ECO:0000256" key="6">
    <source>
        <dbReference type="SAM" id="SignalP"/>
    </source>
</evidence>
<feature type="signal peptide" evidence="6">
    <location>
        <begin position="1"/>
        <end position="22"/>
    </location>
</feature>
<keyword evidence="8" id="KW-0378">Hydrolase</keyword>
<dbReference type="InterPro" id="IPR013783">
    <property type="entry name" value="Ig-like_fold"/>
</dbReference>
<dbReference type="STRING" id="307972.A0A2G8KP98"/>
<comment type="caution">
    <text evidence="8">The sequence shown here is derived from an EMBL/GenBank/DDBJ whole genome shotgun (WGS) entry which is preliminary data.</text>
</comment>
<gene>
    <name evidence="8" type="ORF">BSL78_13279</name>
</gene>
<dbReference type="InterPro" id="IPR003599">
    <property type="entry name" value="Ig_sub"/>
</dbReference>
<evidence type="ECO:0000256" key="1">
    <source>
        <dbReference type="ARBA" id="ARBA00022614"/>
    </source>
</evidence>
<keyword evidence="5" id="KW-0812">Transmembrane</keyword>
<dbReference type="OrthoDB" id="1099686at2759"/>
<dbReference type="AlphaFoldDB" id="A0A2G8KP98"/>
<dbReference type="Gene3D" id="3.80.10.10">
    <property type="entry name" value="Ribonuclease Inhibitor"/>
    <property type="match status" value="2"/>
</dbReference>
<name>A0A2G8KP98_STIJA</name>
<evidence type="ECO:0000313" key="8">
    <source>
        <dbReference type="EMBL" id="PIK49836.1"/>
    </source>
</evidence>
<evidence type="ECO:0000256" key="5">
    <source>
        <dbReference type="SAM" id="Phobius"/>
    </source>
</evidence>
<evidence type="ECO:0000256" key="3">
    <source>
        <dbReference type="ARBA" id="ARBA00022737"/>
    </source>
</evidence>
<feature type="region of interest" description="Disordered" evidence="4">
    <location>
        <begin position="483"/>
        <end position="506"/>
    </location>
</feature>
<feature type="chain" id="PRO_5013916642" evidence="6">
    <location>
        <begin position="23"/>
        <end position="524"/>
    </location>
</feature>
<dbReference type="PROSITE" id="PS50835">
    <property type="entry name" value="IG_LIKE"/>
    <property type="match status" value="1"/>
</dbReference>
<dbReference type="Proteomes" id="UP000230750">
    <property type="component" value="Unassembled WGS sequence"/>
</dbReference>
<dbReference type="Gene3D" id="2.60.40.10">
    <property type="entry name" value="Immunoglobulins"/>
    <property type="match status" value="1"/>
</dbReference>
<evidence type="ECO:0000313" key="9">
    <source>
        <dbReference type="Proteomes" id="UP000230750"/>
    </source>
</evidence>
<dbReference type="InterPro" id="IPR013151">
    <property type="entry name" value="Immunoglobulin_dom"/>
</dbReference>
<feature type="transmembrane region" description="Helical" evidence="5">
    <location>
        <begin position="422"/>
        <end position="445"/>
    </location>
</feature>
<dbReference type="InterPro" id="IPR003598">
    <property type="entry name" value="Ig_sub2"/>
</dbReference>
<keyword evidence="8" id="KW-0121">Carboxypeptidase</keyword>
<dbReference type="GO" id="GO:0004180">
    <property type="term" value="F:carboxypeptidase activity"/>
    <property type="evidence" value="ECO:0007669"/>
    <property type="project" value="UniProtKB-KW"/>
</dbReference>
<keyword evidence="1" id="KW-0433">Leucine-rich repeat</keyword>
<keyword evidence="3" id="KW-0677">Repeat</keyword>
<dbReference type="SMART" id="SM00408">
    <property type="entry name" value="IGc2"/>
    <property type="match status" value="1"/>
</dbReference>
<evidence type="ECO:0000256" key="2">
    <source>
        <dbReference type="ARBA" id="ARBA00022729"/>
    </source>
</evidence>
<sequence length="524" mass="58511">MYCSVISLLVLVCTVLFNVNFGQTLCGSNCPCSCSNVTRTLDCSSLGLSNFSFCGSPSNFQNVNFTKNEISQLETRLRGCSYDFSHNQINSVQVNWLSGSSQCGKTHLDLSHNAIIRLSENAIDIYGRGERLVIDLSFNKIEYLEETSIFVDYFLAFPFAERILIDLSFNRILSVHPTAIVVISYRTEIHLLFNDNNLTNSTVSSLLDNILTENYYLIDLHGNNISGFHEEDIENVLHDNVTLILDENPWNCDCSQRYVSLNTSRLQRFLNNNNSVEPICEIPAFVNGRPLLSLSESDFVCAPKPDQNANLDVHVNAGDTLQLTCPVIGADPPIANVEWKFPSGSPTRGVEMSFIHVRTCFNCSLVISNIQKVLEGSYQCTVSNGRNLTIVQKVTVADDSTPVAAGYTTTSPKTVGTSKRPLLIVVIFLSVILDIVVVCLVVVCYKLYKTKENEIPLPQKGKNETSQNAPGFPRYDVSVENKAFDDDIDEDEYLKPKSSKTKETKETEDIYELDEINRAVYVNE</sequence>
<feature type="domain" description="Ig-like" evidence="7">
    <location>
        <begin position="303"/>
        <end position="397"/>
    </location>
</feature>
<evidence type="ECO:0000259" key="7">
    <source>
        <dbReference type="PROSITE" id="PS50835"/>
    </source>
</evidence>
<dbReference type="InterPro" id="IPR036179">
    <property type="entry name" value="Ig-like_dom_sf"/>
</dbReference>
<keyword evidence="9" id="KW-1185">Reference proteome</keyword>
<dbReference type="EMBL" id="MRZV01000445">
    <property type="protein sequence ID" value="PIK49836.1"/>
    <property type="molecule type" value="Genomic_DNA"/>
</dbReference>
<dbReference type="PANTHER" id="PTHR24366:SF96">
    <property type="entry name" value="LEUCINE RICH REPEAT CONTAINING 53"/>
    <property type="match status" value="1"/>
</dbReference>
<dbReference type="InterPro" id="IPR007110">
    <property type="entry name" value="Ig-like_dom"/>
</dbReference>
<organism evidence="8 9">
    <name type="scientific">Stichopus japonicus</name>
    <name type="common">Sea cucumber</name>
    <dbReference type="NCBI Taxonomy" id="307972"/>
    <lineage>
        <taxon>Eukaryota</taxon>
        <taxon>Metazoa</taxon>
        <taxon>Echinodermata</taxon>
        <taxon>Eleutherozoa</taxon>
        <taxon>Echinozoa</taxon>
        <taxon>Holothuroidea</taxon>
        <taxon>Aspidochirotacea</taxon>
        <taxon>Aspidochirotida</taxon>
        <taxon>Stichopodidae</taxon>
        <taxon>Apostichopus</taxon>
    </lineage>
</organism>
<dbReference type="InterPro" id="IPR000483">
    <property type="entry name" value="Cys-rich_flank_reg_C"/>
</dbReference>
<dbReference type="Pfam" id="PF00047">
    <property type="entry name" value="ig"/>
    <property type="match status" value="1"/>
</dbReference>
<dbReference type="InterPro" id="IPR032675">
    <property type="entry name" value="LRR_dom_sf"/>
</dbReference>
<keyword evidence="5" id="KW-1133">Transmembrane helix</keyword>
<accession>A0A2G8KP98</accession>
<reference evidence="8 9" key="1">
    <citation type="journal article" date="2017" name="PLoS Biol.">
        <title>The sea cucumber genome provides insights into morphological evolution and visceral regeneration.</title>
        <authorList>
            <person name="Zhang X."/>
            <person name="Sun L."/>
            <person name="Yuan J."/>
            <person name="Sun Y."/>
            <person name="Gao Y."/>
            <person name="Zhang L."/>
            <person name="Li S."/>
            <person name="Dai H."/>
            <person name="Hamel J.F."/>
            <person name="Liu C."/>
            <person name="Yu Y."/>
            <person name="Liu S."/>
            <person name="Lin W."/>
            <person name="Guo K."/>
            <person name="Jin S."/>
            <person name="Xu P."/>
            <person name="Storey K.B."/>
            <person name="Huan P."/>
            <person name="Zhang T."/>
            <person name="Zhou Y."/>
            <person name="Zhang J."/>
            <person name="Lin C."/>
            <person name="Li X."/>
            <person name="Xing L."/>
            <person name="Huo D."/>
            <person name="Sun M."/>
            <person name="Wang L."/>
            <person name="Mercier A."/>
            <person name="Li F."/>
            <person name="Yang H."/>
            <person name="Xiang J."/>
        </authorList>
    </citation>
    <scope>NUCLEOTIDE SEQUENCE [LARGE SCALE GENOMIC DNA]</scope>
    <source>
        <strain evidence="8">Shaxun</strain>
        <tissue evidence="8">Muscle</tissue>
    </source>
</reference>
<dbReference type="PANTHER" id="PTHR24366">
    <property type="entry name" value="IG(IMMUNOGLOBULIN) AND LRR(LEUCINE RICH REPEAT) DOMAINS"/>
    <property type="match status" value="1"/>
</dbReference>
<keyword evidence="5" id="KW-0472">Membrane</keyword>
<dbReference type="SUPFAM" id="SSF48726">
    <property type="entry name" value="Immunoglobulin"/>
    <property type="match status" value="1"/>
</dbReference>
<dbReference type="SMART" id="SM00082">
    <property type="entry name" value="LRRCT"/>
    <property type="match status" value="1"/>
</dbReference>
<proteinExistence type="predicted"/>
<keyword evidence="8" id="KW-0645">Protease</keyword>
<feature type="region of interest" description="Disordered" evidence="4">
    <location>
        <begin position="456"/>
        <end position="475"/>
    </location>
</feature>